<accession>A0ABM7WRH7</accession>
<name>A0ABM7WRH7_9BACT</name>
<keyword evidence="3" id="KW-1185">Reference proteome</keyword>
<feature type="compositionally biased region" description="Low complexity" evidence="1">
    <location>
        <begin position="389"/>
        <end position="405"/>
    </location>
</feature>
<evidence type="ECO:0000313" key="2">
    <source>
        <dbReference type="EMBL" id="BDG02069.1"/>
    </source>
</evidence>
<proteinExistence type="predicted"/>
<sequence length="411" mass="42718">MPDFKKMTVQSLRELARKVIGPGHTRLKTKSELVSALEQAGASPAKEAPASRVRAAATRAAEATGKAVRAAKAAAGRAAEQAGKATAGRAAKVAAAGVAAAGAVAGARAAARTRAKKSTVAKAAAAVATAAVGAAAGAAAGLRRKSKAAAAAKSAGAARRGSERGPDPEGYFVARVRGENAVRDAPHPMREDAEDTAFEEGGEAPTRFDEGLGDLPWGYGDDAFVALPRDPRTIYFYWDHSSETVNGGFGGLEHARAQLWVFARSGAGWDRIRVLEFALESRGYYVHDLEPGRVYRAEIHAVDRQGRERLVGRPSNEIGLPPLGPSSVIDDRFIRIPWEVPLGRLLGPGHAGGPFSDEARSMLARLSDWSRFTSKAVWGGSAGAPGERPSSPTSAPSSPTSPAGPHGSGDR</sequence>
<dbReference type="Proteomes" id="UP001162891">
    <property type="component" value="Chromosome"/>
</dbReference>
<organism evidence="2 3">
    <name type="scientific">Anaeromyxobacter oryzae</name>
    <dbReference type="NCBI Taxonomy" id="2918170"/>
    <lineage>
        <taxon>Bacteria</taxon>
        <taxon>Pseudomonadati</taxon>
        <taxon>Myxococcota</taxon>
        <taxon>Myxococcia</taxon>
        <taxon>Myxococcales</taxon>
        <taxon>Cystobacterineae</taxon>
        <taxon>Anaeromyxobacteraceae</taxon>
        <taxon>Anaeromyxobacter</taxon>
    </lineage>
</organism>
<dbReference type="Pfam" id="PF16258">
    <property type="entry name" value="DUF4912"/>
    <property type="match status" value="1"/>
</dbReference>
<protein>
    <recommendedName>
        <fullName evidence="4">Rho termination factor N-terminal domain-containing protein</fullName>
    </recommendedName>
</protein>
<reference evidence="3" key="1">
    <citation type="journal article" date="2022" name="Int. J. Syst. Evol. Microbiol.">
        <title>Anaeromyxobacter oryzae sp. nov., Anaeromyxobacter diazotrophicus sp. nov. and Anaeromyxobacter paludicola sp. nov., isolated from paddy soils.</title>
        <authorList>
            <person name="Itoh H."/>
            <person name="Xu Z."/>
            <person name="Mise K."/>
            <person name="Masuda Y."/>
            <person name="Ushijima N."/>
            <person name="Hayakawa C."/>
            <person name="Shiratori Y."/>
            <person name="Senoo K."/>
        </authorList>
    </citation>
    <scope>NUCLEOTIDE SEQUENCE [LARGE SCALE GENOMIC DNA]</scope>
    <source>
        <strain evidence="3">Red232</strain>
    </source>
</reference>
<gene>
    <name evidence="2" type="ORF">AMOR_10650</name>
</gene>
<dbReference type="InterPro" id="IPR032585">
    <property type="entry name" value="DUF4912"/>
</dbReference>
<dbReference type="EMBL" id="AP025591">
    <property type="protein sequence ID" value="BDG02069.1"/>
    <property type="molecule type" value="Genomic_DNA"/>
</dbReference>
<evidence type="ECO:0000256" key="1">
    <source>
        <dbReference type="SAM" id="MobiDB-lite"/>
    </source>
</evidence>
<evidence type="ECO:0000313" key="3">
    <source>
        <dbReference type="Proteomes" id="UP001162891"/>
    </source>
</evidence>
<evidence type="ECO:0008006" key="4">
    <source>
        <dbReference type="Google" id="ProtNLM"/>
    </source>
</evidence>
<dbReference type="RefSeq" id="WP_248359273.1">
    <property type="nucleotide sequence ID" value="NZ_AP025591.1"/>
</dbReference>
<feature type="region of interest" description="Disordered" evidence="1">
    <location>
        <begin position="377"/>
        <end position="411"/>
    </location>
</feature>